<feature type="compositionally biased region" description="Acidic residues" evidence="1">
    <location>
        <begin position="95"/>
        <end position="104"/>
    </location>
</feature>
<protein>
    <submittedName>
        <fullName evidence="2">Uncharacterized protein</fullName>
    </submittedName>
</protein>
<feature type="region of interest" description="Disordered" evidence="1">
    <location>
        <begin position="336"/>
        <end position="359"/>
    </location>
</feature>
<gene>
    <name evidence="2" type="ORF">A2786_05540</name>
</gene>
<feature type="compositionally biased region" description="Acidic residues" evidence="1">
    <location>
        <begin position="194"/>
        <end position="204"/>
    </location>
</feature>
<feature type="region of interest" description="Disordered" evidence="1">
    <location>
        <begin position="92"/>
        <end position="204"/>
    </location>
</feature>
<dbReference type="Proteomes" id="UP000179233">
    <property type="component" value="Unassembled WGS sequence"/>
</dbReference>
<name>A0A1G1VQG1_9BACT</name>
<dbReference type="SUPFAM" id="SSF69304">
    <property type="entry name" value="Tricorn protease N-terminal domain"/>
    <property type="match status" value="1"/>
</dbReference>
<evidence type="ECO:0000313" key="3">
    <source>
        <dbReference type="Proteomes" id="UP000179233"/>
    </source>
</evidence>
<sequence>MPIVPTAASPATRPLAWNVSQTAESVCIPENQVGIQGSFRNDDNRSMDVVATDEQTGKSVNLGSVAPNETDEFLIETGLSVVTEGKVRFDLTWTQEDDDDEDGDTTPTEPPPAETEDPTDEASPTPTETVEPAPEETPIPDDDGDDSDDTEDSDDSDDGEEEDDDSDGDDQDDDGEDSEDSDDSDSEDRKGDHDDDDEDEDEGDDTASAVLNFFSIGAVANAGGNHDEKFAEYDARDCRQPEPTPEPTQEPPPSCSILASANNEQWVSVSVDYSGGPTGWWWQLEYNLGTGWTEWAGWQNGSSPNPWTAGQTFAPGTLDLRVNFLGIGNGICGTSVVVPESPPPEPTPEPTPEPRENPQCTGASYAFTDIFREVEVTASWQNATMTSVVWEDATHFEWSSPYPDGEGSAKHIIDEALGPGPHLIQVVVTGAEGTDPSLCSPIEVTFPAPPRPTPEPKPEVSAAVQSLPQLSFCLKSPAIVLERGGEIVRLDVDLQKLVIVQETILSADLEGISTHSRISPDGCLVVFSHTMPGASQAELWTVGLNGQGLYQVTRTEDASEIQPDWASNWVIDYSAGGQLFSTDRLYTFVRDLRVAGTSPDASPDGEWVGYTDPDGNIRIVSAHTARLGDFATGLTGTNPTFDPRGTTLFYTSDAGLEAFTFANREVTTIDRSATDIARDPSNHAALLVVSGELVVVDPVDSANVVGTLTGPEAETGFRALAVEAPNLSPDWWDPNPLVPSTIGLQLFLTGNGT</sequence>
<proteinExistence type="predicted"/>
<evidence type="ECO:0000256" key="1">
    <source>
        <dbReference type="SAM" id="MobiDB-lite"/>
    </source>
</evidence>
<evidence type="ECO:0000313" key="2">
    <source>
        <dbReference type="EMBL" id="OGY17641.1"/>
    </source>
</evidence>
<dbReference type="EMBL" id="MHCJ01000007">
    <property type="protein sequence ID" value="OGY17641.1"/>
    <property type="molecule type" value="Genomic_DNA"/>
</dbReference>
<accession>A0A1G1VQG1</accession>
<reference evidence="2 3" key="1">
    <citation type="journal article" date="2016" name="Nat. Commun.">
        <title>Thousands of microbial genomes shed light on interconnected biogeochemical processes in an aquifer system.</title>
        <authorList>
            <person name="Anantharaman K."/>
            <person name="Brown C.T."/>
            <person name="Hug L.A."/>
            <person name="Sharon I."/>
            <person name="Castelle C.J."/>
            <person name="Probst A.J."/>
            <person name="Thomas B.C."/>
            <person name="Singh A."/>
            <person name="Wilkins M.J."/>
            <person name="Karaoz U."/>
            <person name="Brodie E.L."/>
            <person name="Williams K.H."/>
            <person name="Hubbard S.S."/>
            <person name="Banfield J.F."/>
        </authorList>
    </citation>
    <scope>NUCLEOTIDE SEQUENCE [LARGE SCALE GENOMIC DNA]</scope>
</reference>
<feature type="compositionally biased region" description="Acidic residues" evidence="1">
    <location>
        <begin position="138"/>
        <end position="186"/>
    </location>
</feature>
<dbReference type="AlphaFoldDB" id="A0A1G1VQG1"/>
<comment type="caution">
    <text evidence="2">The sequence shown here is derived from an EMBL/GenBank/DDBJ whole genome shotgun (WGS) entry which is preliminary data.</text>
</comment>
<organism evidence="2 3">
    <name type="scientific">Candidatus Chisholmbacteria bacterium RIFCSPHIGHO2_01_FULL_52_32</name>
    <dbReference type="NCBI Taxonomy" id="1797591"/>
    <lineage>
        <taxon>Bacteria</taxon>
        <taxon>Candidatus Chisholmiibacteriota</taxon>
    </lineage>
</organism>
<feature type="compositionally biased region" description="Pro residues" evidence="1">
    <location>
        <begin position="340"/>
        <end position="351"/>
    </location>
</feature>